<evidence type="ECO:0000313" key="1">
    <source>
        <dbReference type="EMBL" id="KAK3093474.1"/>
    </source>
</evidence>
<organism evidence="1 2">
    <name type="scientific">Pinctada imbricata</name>
    <name type="common">Atlantic pearl-oyster</name>
    <name type="synonym">Pinctada martensii</name>
    <dbReference type="NCBI Taxonomy" id="66713"/>
    <lineage>
        <taxon>Eukaryota</taxon>
        <taxon>Metazoa</taxon>
        <taxon>Spiralia</taxon>
        <taxon>Lophotrochozoa</taxon>
        <taxon>Mollusca</taxon>
        <taxon>Bivalvia</taxon>
        <taxon>Autobranchia</taxon>
        <taxon>Pteriomorphia</taxon>
        <taxon>Pterioida</taxon>
        <taxon>Pterioidea</taxon>
        <taxon>Pteriidae</taxon>
        <taxon>Pinctada</taxon>
    </lineage>
</organism>
<comment type="caution">
    <text evidence="1">The sequence shown here is derived from an EMBL/GenBank/DDBJ whole genome shotgun (WGS) entry which is preliminary data.</text>
</comment>
<reference evidence="1" key="1">
    <citation type="submission" date="2019-08" db="EMBL/GenBank/DDBJ databases">
        <title>The improved chromosome-level genome for the pearl oyster Pinctada fucata martensii using PacBio sequencing and Hi-C.</title>
        <authorList>
            <person name="Zheng Z."/>
        </authorList>
    </citation>
    <scope>NUCLEOTIDE SEQUENCE</scope>
    <source>
        <strain evidence="1">ZZ-2019</strain>
        <tissue evidence="1">Adductor muscle</tissue>
    </source>
</reference>
<sequence length="283" mass="32588">MRQATYLFLNSAVYAEAGLEHEEKQLSGNEWMARLVVHVLSRLYIGEKYRLDSHYRNRLPRCPCPCKINLKYGSTHIGNPRTYYGCLDVIMGVDGAVAVCETKVNDEDDIDEDEIIAEPSDEDVKVTPLSQNLPQLHSQTIVFSFYQNNCNNDLTFVPIIGICKSHIQFHFYDSTRDIYLMSCEIPLFEDNIPWKLNLSAVVAIWLVVNYKQLMGSCPNEIEKLEKFGFHNFCGEHLQYYKDIKLGPFKTEPVQFQDFLQGTGNYRKLNVGACEAVERKYTDI</sequence>
<keyword evidence="2" id="KW-1185">Reference proteome</keyword>
<dbReference type="Proteomes" id="UP001186944">
    <property type="component" value="Unassembled WGS sequence"/>
</dbReference>
<accession>A0AA89BS51</accession>
<name>A0AA89BS51_PINIB</name>
<protein>
    <submittedName>
        <fullName evidence="1">Uncharacterized protein</fullName>
    </submittedName>
</protein>
<dbReference type="EMBL" id="VSWD01000009">
    <property type="protein sequence ID" value="KAK3093474.1"/>
    <property type="molecule type" value="Genomic_DNA"/>
</dbReference>
<evidence type="ECO:0000313" key="2">
    <source>
        <dbReference type="Proteomes" id="UP001186944"/>
    </source>
</evidence>
<gene>
    <name evidence="1" type="ORF">FSP39_016200</name>
</gene>
<dbReference type="AlphaFoldDB" id="A0AA89BS51"/>
<proteinExistence type="predicted"/>